<keyword evidence="2" id="KW-1185">Reference proteome</keyword>
<evidence type="ECO:0000313" key="2">
    <source>
        <dbReference type="Proteomes" id="UP001519289"/>
    </source>
</evidence>
<dbReference type="RefSeq" id="WP_209466355.1">
    <property type="nucleotide sequence ID" value="NZ_JAGGLG010000011.1"/>
</dbReference>
<organism evidence="1 2">
    <name type="scientific">Symbiobacterium terraclitae</name>
    <dbReference type="NCBI Taxonomy" id="557451"/>
    <lineage>
        <taxon>Bacteria</taxon>
        <taxon>Bacillati</taxon>
        <taxon>Bacillota</taxon>
        <taxon>Clostridia</taxon>
        <taxon>Eubacteriales</taxon>
        <taxon>Symbiobacteriaceae</taxon>
        <taxon>Symbiobacterium</taxon>
    </lineage>
</organism>
<gene>
    <name evidence="1" type="ORF">J2Z79_001620</name>
</gene>
<evidence type="ECO:0000313" key="1">
    <source>
        <dbReference type="EMBL" id="MBP2018219.1"/>
    </source>
</evidence>
<proteinExistence type="predicted"/>
<reference evidence="1 2" key="1">
    <citation type="submission" date="2021-03" db="EMBL/GenBank/DDBJ databases">
        <title>Genomic Encyclopedia of Type Strains, Phase IV (KMG-IV): sequencing the most valuable type-strain genomes for metagenomic binning, comparative biology and taxonomic classification.</title>
        <authorList>
            <person name="Goeker M."/>
        </authorList>
    </citation>
    <scope>NUCLEOTIDE SEQUENCE [LARGE SCALE GENOMIC DNA]</scope>
    <source>
        <strain evidence="1 2">DSM 27138</strain>
    </source>
</reference>
<name>A0ABS4JRR2_9FIRM</name>
<dbReference type="InterPro" id="IPR046037">
    <property type="entry name" value="DUF5995"/>
</dbReference>
<dbReference type="Pfam" id="PF19458">
    <property type="entry name" value="DUF5995"/>
    <property type="match status" value="1"/>
</dbReference>
<evidence type="ECO:0008006" key="3">
    <source>
        <dbReference type="Google" id="ProtNLM"/>
    </source>
</evidence>
<protein>
    <recommendedName>
        <fullName evidence="3">Phytoene synthase</fullName>
    </recommendedName>
</protein>
<comment type="caution">
    <text evidence="1">The sequence shown here is derived from an EMBL/GenBank/DDBJ whole genome shotgun (WGS) entry which is preliminary data.</text>
</comment>
<dbReference type="Proteomes" id="UP001519289">
    <property type="component" value="Unassembled WGS sequence"/>
</dbReference>
<dbReference type="EMBL" id="JAGGLG010000011">
    <property type="protein sequence ID" value="MBP2018219.1"/>
    <property type="molecule type" value="Genomic_DNA"/>
</dbReference>
<sequence length="263" mass="31008">MAHIRQAIPMRMGGADVGSIDDLAAVLKAQLDRFDRAGDHRAAFLRVYHRMTLEVRDRLRRPFFLDPPWVERVAIRFGWYYFDSLERFERGSSPPPAWEYAFRIAQQKRAFLLQDILLGMNAHINNDLPLVVAEILRAEGDEQAIFKTVRRRFDHDQINRVLHDLIPAVQDEIAAHYGRLVRPLGRLLGDLDQQLTTYGLKTWRDRVWRNARCLLAAETDRERELVVRFIEEDALAIAREIYRFAPLRLLRPLARLMRRWRLC</sequence>
<accession>A0ABS4JRR2</accession>